<dbReference type="NCBIfam" id="TIGR00608">
    <property type="entry name" value="radc"/>
    <property type="match status" value="1"/>
</dbReference>
<keyword evidence="4" id="KW-0378">Hydrolase</keyword>
<dbReference type="PROSITE" id="PS50249">
    <property type="entry name" value="MPN"/>
    <property type="match status" value="1"/>
</dbReference>
<organism evidence="9 10">
    <name type="scientific">Streptococcus mitis</name>
    <dbReference type="NCBI Taxonomy" id="28037"/>
    <lineage>
        <taxon>Bacteria</taxon>
        <taxon>Bacillati</taxon>
        <taxon>Bacillota</taxon>
        <taxon>Bacilli</taxon>
        <taxon>Lactobacillales</taxon>
        <taxon>Streptococcaceae</taxon>
        <taxon>Streptococcus</taxon>
        <taxon>Streptococcus mitis group</taxon>
    </lineage>
</organism>
<proteinExistence type="inferred from homology"/>
<sequence length="220" mass="25008">MNETEYTKNIQALDSMSDADLLITMLKAVTHGRLTETKAHDLAREIVEDKTFFSRLDTISVPEFMELGLEEQEAVALVSMAEVLKRSLIKKSERESVYSSEHLGKKLIAQIGHKEQEHLMAIYLNNQNQIVDERVISIGTRNRSLASPSDILRYALRCNASSIIVAHNHPSGSVTPSGNDRDFTRAIMECCKLFEIVLLDHVVVGRDNYYSFREKDYLFD</sequence>
<dbReference type="Proteomes" id="UP000278653">
    <property type="component" value="Unassembled WGS sequence"/>
</dbReference>
<keyword evidence="3" id="KW-0479">Metal-binding</keyword>
<dbReference type="RefSeq" id="WP_125448055.1">
    <property type="nucleotide sequence ID" value="NZ_RJNH01000013.1"/>
</dbReference>
<evidence type="ECO:0000256" key="4">
    <source>
        <dbReference type="ARBA" id="ARBA00022801"/>
    </source>
</evidence>
<keyword evidence="2" id="KW-0645">Protease</keyword>
<evidence type="ECO:0000256" key="5">
    <source>
        <dbReference type="ARBA" id="ARBA00022833"/>
    </source>
</evidence>
<name>A0A3R9HAY3_STRMT</name>
<keyword evidence="6" id="KW-0482">Metalloprotease</keyword>
<comment type="caution">
    <text evidence="9">The sequence shown here is derived from an EMBL/GenBank/DDBJ whole genome shotgun (WGS) entry which is preliminary data.</text>
</comment>
<dbReference type="CDD" id="cd08071">
    <property type="entry name" value="MPN_DUF2466"/>
    <property type="match status" value="1"/>
</dbReference>
<keyword evidence="5" id="KW-0862">Zinc</keyword>
<evidence type="ECO:0000256" key="1">
    <source>
        <dbReference type="ARBA" id="ARBA00010243"/>
    </source>
</evidence>
<evidence type="ECO:0000256" key="3">
    <source>
        <dbReference type="ARBA" id="ARBA00022723"/>
    </source>
</evidence>
<dbReference type="EMBL" id="RJNH01000013">
    <property type="protein sequence ID" value="RSI59605.1"/>
    <property type="molecule type" value="Genomic_DNA"/>
</dbReference>
<protein>
    <recommendedName>
        <fullName evidence="8">MPN domain-containing protein</fullName>
    </recommendedName>
</protein>
<evidence type="ECO:0000259" key="8">
    <source>
        <dbReference type="PROSITE" id="PS50249"/>
    </source>
</evidence>
<dbReference type="GO" id="GO:0006508">
    <property type="term" value="P:proteolysis"/>
    <property type="evidence" value="ECO:0007669"/>
    <property type="project" value="UniProtKB-KW"/>
</dbReference>
<dbReference type="GO" id="GO:0008237">
    <property type="term" value="F:metallopeptidase activity"/>
    <property type="evidence" value="ECO:0007669"/>
    <property type="project" value="UniProtKB-KW"/>
</dbReference>
<evidence type="ECO:0000256" key="2">
    <source>
        <dbReference type="ARBA" id="ARBA00022670"/>
    </source>
</evidence>
<dbReference type="PANTHER" id="PTHR30471:SF3">
    <property type="entry name" value="UPF0758 PROTEIN YEES-RELATED"/>
    <property type="match status" value="1"/>
</dbReference>
<dbReference type="InterPro" id="IPR020891">
    <property type="entry name" value="UPF0758_CS"/>
</dbReference>
<reference evidence="9 10" key="1">
    <citation type="submission" date="2018-11" db="EMBL/GenBank/DDBJ databases">
        <title>Species Designations Belie Phenotypic and Genotypic Heterogeneity in Oral Streptococci.</title>
        <authorList>
            <person name="Velsko I."/>
        </authorList>
    </citation>
    <scope>NUCLEOTIDE SEQUENCE [LARGE SCALE GENOMIC DNA]</scope>
    <source>
        <strain evidence="9 10">BCC15</strain>
    </source>
</reference>
<dbReference type="GO" id="GO:0046872">
    <property type="term" value="F:metal ion binding"/>
    <property type="evidence" value="ECO:0007669"/>
    <property type="project" value="UniProtKB-KW"/>
</dbReference>
<evidence type="ECO:0000313" key="9">
    <source>
        <dbReference type="EMBL" id="RSI59605.1"/>
    </source>
</evidence>
<dbReference type="InterPro" id="IPR025657">
    <property type="entry name" value="RadC_JAB"/>
</dbReference>
<dbReference type="AlphaFoldDB" id="A0A3R9HAY3"/>
<accession>A0A3R9HAY3</accession>
<dbReference type="Gene3D" id="3.40.140.10">
    <property type="entry name" value="Cytidine Deaminase, domain 2"/>
    <property type="match status" value="1"/>
</dbReference>
<feature type="domain" description="MPN" evidence="8">
    <location>
        <begin position="96"/>
        <end position="218"/>
    </location>
</feature>
<gene>
    <name evidence="9" type="ORF">D8865_09030</name>
</gene>
<comment type="similarity">
    <text evidence="1 7">Belongs to the UPF0758 family.</text>
</comment>
<dbReference type="InterPro" id="IPR037518">
    <property type="entry name" value="MPN"/>
</dbReference>
<dbReference type="PROSITE" id="PS01302">
    <property type="entry name" value="UPF0758"/>
    <property type="match status" value="1"/>
</dbReference>
<evidence type="ECO:0000313" key="10">
    <source>
        <dbReference type="Proteomes" id="UP000278653"/>
    </source>
</evidence>
<dbReference type="PANTHER" id="PTHR30471">
    <property type="entry name" value="DNA REPAIR PROTEIN RADC"/>
    <property type="match status" value="1"/>
</dbReference>
<dbReference type="InterPro" id="IPR001405">
    <property type="entry name" value="UPF0758"/>
</dbReference>
<dbReference type="SUPFAM" id="SSF102712">
    <property type="entry name" value="JAB1/MPN domain"/>
    <property type="match status" value="1"/>
</dbReference>
<dbReference type="Pfam" id="PF04002">
    <property type="entry name" value="RadC"/>
    <property type="match status" value="1"/>
</dbReference>
<evidence type="ECO:0000256" key="6">
    <source>
        <dbReference type="ARBA" id="ARBA00023049"/>
    </source>
</evidence>
<evidence type="ECO:0000256" key="7">
    <source>
        <dbReference type="RuleBase" id="RU003797"/>
    </source>
</evidence>